<comment type="similarity">
    <text evidence="1">Belongs to the F420H(2)-dependent quinone reductase family.</text>
</comment>
<evidence type="ECO:0000313" key="3">
    <source>
        <dbReference type="EMBL" id="MFD1055974.1"/>
    </source>
</evidence>
<protein>
    <submittedName>
        <fullName evidence="3">Nitroreductase/quinone reductase family protein</fullName>
    </submittedName>
</protein>
<gene>
    <name evidence="3" type="ORF">ACFQ2V_16795</name>
</gene>
<dbReference type="Pfam" id="PF04075">
    <property type="entry name" value="F420H2_quin_red"/>
    <property type="match status" value="1"/>
</dbReference>
<evidence type="ECO:0000256" key="1">
    <source>
        <dbReference type="ARBA" id="ARBA00008710"/>
    </source>
</evidence>
<dbReference type="PANTHER" id="PTHR39428">
    <property type="entry name" value="F420H(2)-DEPENDENT QUINONE REDUCTASE RV1261C"/>
    <property type="match status" value="1"/>
</dbReference>
<accession>A0ABW3N2M0</accession>
<dbReference type="Proteomes" id="UP001597046">
    <property type="component" value="Unassembled WGS sequence"/>
</dbReference>
<comment type="caution">
    <text evidence="3">The sequence shown here is derived from an EMBL/GenBank/DDBJ whole genome shotgun (WGS) entry which is preliminary data.</text>
</comment>
<organism evidence="3 4">
    <name type="scientific">Terrabacter terrigena</name>
    <dbReference type="NCBI Taxonomy" id="574718"/>
    <lineage>
        <taxon>Bacteria</taxon>
        <taxon>Bacillati</taxon>
        <taxon>Actinomycetota</taxon>
        <taxon>Actinomycetes</taxon>
        <taxon>Micrococcales</taxon>
        <taxon>Intrasporangiaceae</taxon>
        <taxon>Terrabacter</taxon>
    </lineage>
</organism>
<dbReference type="InterPro" id="IPR012349">
    <property type="entry name" value="Split_barrel_FMN-bd"/>
</dbReference>
<dbReference type="PANTHER" id="PTHR39428:SF1">
    <property type="entry name" value="F420H(2)-DEPENDENT QUINONE REDUCTASE RV1261C"/>
    <property type="match status" value="1"/>
</dbReference>
<reference evidence="4" key="1">
    <citation type="journal article" date="2019" name="Int. J. Syst. Evol. Microbiol.">
        <title>The Global Catalogue of Microorganisms (GCM) 10K type strain sequencing project: providing services to taxonomists for standard genome sequencing and annotation.</title>
        <authorList>
            <consortium name="The Broad Institute Genomics Platform"/>
            <consortium name="The Broad Institute Genome Sequencing Center for Infectious Disease"/>
            <person name="Wu L."/>
            <person name="Ma J."/>
        </authorList>
    </citation>
    <scope>NUCLEOTIDE SEQUENCE [LARGE SCALE GENOMIC DNA]</scope>
    <source>
        <strain evidence="4">CCUG 57508</strain>
    </source>
</reference>
<dbReference type="RefSeq" id="WP_386054003.1">
    <property type="nucleotide sequence ID" value="NZ_JBHTKH010000013.1"/>
</dbReference>
<name>A0ABW3N2M0_9MICO</name>
<evidence type="ECO:0000313" key="4">
    <source>
        <dbReference type="Proteomes" id="UP001597046"/>
    </source>
</evidence>
<dbReference type="NCBIfam" id="TIGR00026">
    <property type="entry name" value="hi_GC_TIGR00026"/>
    <property type="match status" value="1"/>
</dbReference>
<evidence type="ECO:0000256" key="2">
    <source>
        <dbReference type="ARBA" id="ARBA00049106"/>
    </source>
</evidence>
<keyword evidence="4" id="KW-1185">Reference proteome</keyword>
<dbReference type="InterPro" id="IPR004378">
    <property type="entry name" value="F420H2_quin_Rdtase"/>
</dbReference>
<sequence>MQRAAFVRVNRVVNIVVRRLGLRRFRGGDLLFLTTTGRRSGQSRTTPLLYLRRDADWVVAASNGGADWEPGWWLNLRAGRPGIVEVAGRSVPVSGSEVTGTEREQLWRELNEHVFDYDGYQARVSRRIAVVVLAPVTA</sequence>
<comment type="catalytic activity">
    <reaction evidence="2">
        <text>oxidized coenzyme F420-(gamma-L-Glu)(n) + a quinol + H(+) = reduced coenzyme F420-(gamma-L-Glu)(n) + a quinone</text>
        <dbReference type="Rhea" id="RHEA:39663"/>
        <dbReference type="Rhea" id="RHEA-COMP:12939"/>
        <dbReference type="Rhea" id="RHEA-COMP:14378"/>
        <dbReference type="ChEBI" id="CHEBI:15378"/>
        <dbReference type="ChEBI" id="CHEBI:24646"/>
        <dbReference type="ChEBI" id="CHEBI:132124"/>
        <dbReference type="ChEBI" id="CHEBI:133980"/>
        <dbReference type="ChEBI" id="CHEBI:139511"/>
    </reaction>
</comment>
<dbReference type="Gene3D" id="2.30.110.10">
    <property type="entry name" value="Electron Transport, Fmn-binding Protein, Chain A"/>
    <property type="match status" value="1"/>
</dbReference>
<proteinExistence type="inferred from homology"/>
<dbReference type="EMBL" id="JBHTKH010000013">
    <property type="protein sequence ID" value="MFD1055974.1"/>
    <property type="molecule type" value="Genomic_DNA"/>
</dbReference>